<keyword evidence="2" id="KW-1185">Reference proteome</keyword>
<dbReference type="RefSeq" id="WP_061271942.1">
    <property type="nucleotide sequence ID" value="NZ_CBCRXN010000016.1"/>
</dbReference>
<dbReference type="AlphaFoldDB" id="A0A318PKB9"/>
<accession>A0A318PKB9</accession>
<gene>
    <name evidence="1" type="ORF">CFR75_04345</name>
</gene>
<evidence type="ECO:0000313" key="2">
    <source>
        <dbReference type="Proteomes" id="UP000248257"/>
    </source>
</evidence>
<sequence length="215" mass="24363">MILDDLLAEGENLRRPCFTLSVEGKGDIAGYWRGERPDYTPPALRRHVMTLDSQLLVQMGMPMGYASIGFSEVEDERLYNVLRSQQPVTALGCTGQPLYATADTSFPPLEAVCLYGSEKVAAWLESLGLQRHEYTRAALTPLGRAYDDAYAERCDLFRDNVDAIVGGWHQSWPEDDFYMPLEMRRAVLTLREAEPWYELWQATGGPNFNVCERIT</sequence>
<evidence type="ECO:0000313" key="1">
    <source>
        <dbReference type="EMBL" id="PYD57962.1"/>
    </source>
</evidence>
<dbReference type="EMBL" id="NKUC01000005">
    <property type="protein sequence ID" value="PYD57962.1"/>
    <property type="molecule type" value="Genomic_DNA"/>
</dbReference>
<comment type="caution">
    <text evidence="1">The sequence shown here is derived from an EMBL/GenBank/DDBJ whole genome shotgun (WGS) entry which is preliminary data.</text>
</comment>
<proteinExistence type="predicted"/>
<organism evidence="1 2">
    <name type="scientific">Komagataeibacter xylinus</name>
    <name type="common">Gluconacetobacter xylinus</name>
    <dbReference type="NCBI Taxonomy" id="28448"/>
    <lineage>
        <taxon>Bacteria</taxon>
        <taxon>Pseudomonadati</taxon>
        <taxon>Pseudomonadota</taxon>
        <taxon>Alphaproteobacteria</taxon>
        <taxon>Acetobacterales</taxon>
        <taxon>Acetobacteraceae</taxon>
        <taxon>Komagataeibacter</taxon>
    </lineage>
</organism>
<dbReference type="OrthoDB" id="7066037at2"/>
<name>A0A318PKB9_KOMXY</name>
<dbReference type="STRING" id="1220579.GCA_001571345_00644"/>
<dbReference type="Proteomes" id="UP000248257">
    <property type="component" value="Unassembled WGS sequence"/>
</dbReference>
<reference evidence="1 2" key="1">
    <citation type="submission" date="2017-07" db="EMBL/GenBank/DDBJ databases">
        <title>A draft genome sequence of Komagataeibacter xylinus LMG 1515.</title>
        <authorList>
            <person name="Skraban J."/>
            <person name="Cleenwerck I."/>
            <person name="Vandamme P."/>
            <person name="Trcek J."/>
        </authorList>
    </citation>
    <scope>NUCLEOTIDE SEQUENCE [LARGE SCALE GENOMIC DNA]</scope>
    <source>
        <strain evidence="1 2">LMG 1515</strain>
    </source>
</reference>
<protein>
    <submittedName>
        <fullName evidence="1">Uncharacterized protein</fullName>
    </submittedName>
</protein>